<protein>
    <submittedName>
        <fullName evidence="2">Uncharacterized protein</fullName>
    </submittedName>
</protein>
<comment type="caution">
    <text evidence="2">The sequence shown here is derived from an EMBL/GenBank/DDBJ whole genome shotgun (WGS) entry which is preliminary data.</text>
</comment>
<reference evidence="2" key="2">
    <citation type="journal article" date="2024" name="Plant">
        <title>Genomic evolution and insights into agronomic trait innovations of Sesamum species.</title>
        <authorList>
            <person name="Miao H."/>
            <person name="Wang L."/>
            <person name="Qu L."/>
            <person name="Liu H."/>
            <person name="Sun Y."/>
            <person name="Le M."/>
            <person name="Wang Q."/>
            <person name="Wei S."/>
            <person name="Zheng Y."/>
            <person name="Lin W."/>
            <person name="Duan Y."/>
            <person name="Cao H."/>
            <person name="Xiong S."/>
            <person name="Wang X."/>
            <person name="Wei L."/>
            <person name="Li C."/>
            <person name="Ma Q."/>
            <person name="Ju M."/>
            <person name="Zhao R."/>
            <person name="Li G."/>
            <person name="Mu C."/>
            <person name="Tian Q."/>
            <person name="Mei H."/>
            <person name="Zhang T."/>
            <person name="Gao T."/>
            <person name="Zhang H."/>
        </authorList>
    </citation>
    <scope>NUCLEOTIDE SEQUENCE</scope>
    <source>
        <strain evidence="2">G02</strain>
    </source>
</reference>
<accession>A0AAW2UNZ4</accession>
<proteinExistence type="predicted"/>
<dbReference type="EMBL" id="JACGWJ010000005">
    <property type="protein sequence ID" value="KAL0419065.1"/>
    <property type="molecule type" value="Genomic_DNA"/>
</dbReference>
<evidence type="ECO:0000256" key="1">
    <source>
        <dbReference type="SAM" id="MobiDB-lite"/>
    </source>
</evidence>
<reference evidence="2" key="1">
    <citation type="submission" date="2020-06" db="EMBL/GenBank/DDBJ databases">
        <authorList>
            <person name="Li T."/>
            <person name="Hu X."/>
            <person name="Zhang T."/>
            <person name="Song X."/>
            <person name="Zhang H."/>
            <person name="Dai N."/>
            <person name="Sheng W."/>
            <person name="Hou X."/>
            <person name="Wei L."/>
        </authorList>
    </citation>
    <scope>NUCLEOTIDE SEQUENCE</scope>
    <source>
        <strain evidence="2">G02</strain>
        <tissue evidence="2">Leaf</tissue>
    </source>
</reference>
<organism evidence="2">
    <name type="scientific">Sesamum radiatum</name>
    <name type="common">Black benniseed</name>
    <dbReference type="NCBI Taxonomy" id="300843"/>
    <lineage>
        <taxon>Eukaryota</taxon>
        <taxon>Viridiplantae</taxon>
        <taxon>Streptophyta</taxon>
        <taxon>Embryophyta</taxon>
        <taxon>Tracheophyta</taxon>
        <taxon>Spermatophyta</taxon>
        <taxon>Magnoliopsida</taxon>
        <taxon>eudicotyledons</taxon>
        <taxon>Gunneridae</taxon>
        <taxon>Pentapetalae</taxon>
        <taxon>asterids</taxon>
        <taxon>lamiids</taxon>
        <taxon>Lamiales</taxon>
        <taxon>Pedaliaceae</taxon>
        <taxon>Sesamum</taxon>
    </lineage>
</organism>
<feature type="region of interest" description="Disordered" evidence="1">
    <location>
        <begin position="1"/>
        <end position="77"/>
    </location>
</feature>
<sequence>MFRKLLRSQAGGNRGGGTPSRSPKGTPPLSESKGKRPASPSTGIRLEGSSKKSRVGSFRTPFSSAVKLPSGSPPLLL</sequence>
<gene>
    <name evidence="2" type="ORF">Sradi_1320000</name>
</gene>
<evidence type="ECO:0000313" key="2">
    <source>
        <dbReference type="EMBL" id="KAL0419065.1"/>
    </source>
</evidence>
<dbReference type="AlphaFoldDB" id="A0AAW2UNZ4"/>
<name>A0AAW2UNZ4_SESRA</name>